<feature type="region of interest" description="Disordered" evidence="1">
    <location>
        <begin position="181"/>
        <end position="207"/>
    </location>
</feature>
<proteinExistence type="predicted"/>
<dbReference type="InterPro" id="IPR022496">
    <property type="entry name" value="T6A_TsaB"/>
</dbReference>
<evidence type="ECO:0000313" key="4">
    <source>
        <dbReference type="Proteomes" id="UP000198914"/>
    </source>
</evidence>
<dbReference type="OrthoDB" id="9809995at2"/>
<gene>
    <name evidence="3" type="ORF">SAMN05444004_11452</name>
</gene>
<evidence type="ECO:0000313" key="3">
    <source>
        <dbReference type="EMBL" id="SDZ43003.1"/>
    </source>
</evidence>
<accession>A0A1H3SXZ6</accession>
<feature type="domain" description="Gcp-like" evidence="2">
    <location>
        <begin position="39"/>
        <end position="113"/>
    </location>
</feature>
<dbReference type="AlphaFoldDB" id="A0A1H3SXZ6"/>
<name>A0A1H3SXZ6_9RHOB</name>
<sequence>MASDRLTLGFDTSAAHCAAALLSGDRVLASRLEDMRKGQAERLMPFLQELLAEADATWTDLEALGVGIGPGNFTGVRIAVAAARGLALGLGIPVEGVAAAEAYAAGRDVVVCLPAPRDMVHFIHGDVIELAALSAVPSGWNAPLTGPAAIRVAEATGRALAETPALAVEVARIATRRAAAGRPRPAPIYLRPADAAPASDPPPVILP</sequence>
<dbReference type="RefSeq" id="WP_092647040.1">
    <property type="nucleotide sequence ID" value="NZ_FNPX01000014.1"/>
</dbReference>
<organism evidence="3 4">
    <name type="scientific">Jannaschia faecimaris</name>
    <dbReference type="NCBI Taxonomy" id="1244108"/>
    <lineage>
        <taxon>Bacteria</taxon>
        <taxon>Pseudomonadati</taxon>
        <taxon>Pseudomonadota</taxon>
        <taxon>Alphaproteobacteria</taxon>
        <taxon>Rhodobacterales</taxon>
        <taxon>Roseobacteraceae</taxon>
        <taxon>Jannaschia</taxon>
    </lineage>
</organism>
<evidence type="ECO:0000256" key="1">
    <source>
        <dbReference type="SAM" id="MobiDB-lite"/>
    </source>
</evidence>
<evidence type="ECO:0000259" key="2">
    <source>
        <dbReference type="Pfam" id="PF00814"/>
    </source>
</evidence>
<dbReference type="Pfam" id="PF00814">
    <property type="entry name" value="TsaD"/>
    <property type="match status" value="1"/>
</dbReference>
<dbReference type="Gene3D" id="3.30.420.40">
    <property type="match status" value="2"/>
</dbReference>
<dbReference type="Proteomes" id="UP000198914">
    <property type="component" value="Unassembled WGS sequence"/>
</dbReference>
<dbReference type="InterPro" id="IPR000905">
    <property type="entry name" value="Gcp-like_dom"/>
</dbReference>
<dbReference type="GO" id="GO:0005829">
    <property type="term" value="C:cytosol"/>
    <property type="evidence" value="ECO:0007669"/>
    <property type="project" value="TreeGrafter"/>
</dbReference>
<dbReference type="NCBIfam" id="TIGR03725">
    <property type="entry name" value="T6A_YeaZ"/>
    <property type="match status" value="1"/>
</dbReference>
<dbReference type="PANTHER" id="PTHR11735">
    <property type="entry name" value="TRNA N6-ADENOSINE THREONYLCARBAMOYLTRANSFERASE"/>
    <property type="match status" value="1"/>
</dbReference>
<dbReference type="STRING" id="1244108.SAMN05444004_11452"/>
<dbReference type="EMBL" id="FNPX01000014">
    <property type="protein sequence ID" value="SDZ43003.1"/>
    <property type="molecule type" value="Genomic_DNA"/>
</dbReference>
<dbReference type="PANTHER" id="PTHR11735:SF11">
    <property type="entry name" value="TRNA THREONYLCARBAMOYLADENOSINE BIOSYNTHESIS PROTEIN TSAB"/>
    <property type="match status" value="1"/>
</dbReference>
<dbReference type="InterPro" id="IPR043129">
    <property type="entry name" value="ATPase_NBD"/>
</dbReference>
<dbReference type="SUPFAM" id="SSF53067">
    <property type="entry name" value="Actin-like ATPase domain"/>
    <property type="match status" value="1"/>
</dbReference>
<dbReference type="GO" id="GO:0002949">
    <property type="term" value="P:tRNA threonylcarbamoyladenosine modification"/>
    <property type="evidence" value="ECO:0007669"/>
    <property type="project" value="InterPro"/>
</dbReference>
<reference evidence="4" key="1">
    <citation type="submission" date="2016-10" db="EMBL/GenBank/DDBJ databases">
        <authorList>
            <person name="Varghese N."/>
            <person name="Submissions S."/>
        </authorList>
    </citation>
    <scope>NUCLEOTIDE SEQUENCE [LARGE SCALE GENOMIC DNA]</scope>
    <source>
        <strain evidence="4">DSM 100420</strain>
    </source>
</reference>
<protein>
    <submittedName>
        <fullName evidence="3">tRNA threonylcarbamoyl adenosine modification protein YeaZ</fullName>
    </submittedName>
</protein>
<keyword evidence="4" id="KW-1185">Reference proteome</keyword>